<keyword evidence="1" id="KW-0175">Coiled coil</keyword>
<proteinExistence type="predicted"/>
<reference evidence="3" key="1">
    <citation type="journal article" date="2023" name="Mol. Phylogenet. Evol.">
        <title>Genome-scale phylogeny and comparative genomics of the fungal order Sordariales.</title>
        <authorList>
            <person name="Hensen N."/>
            <person name="Bonometti L."/>
            <person name="Westerberg I."/>
            <person name="Brannstrom I.O."/>
            <person name="Guillou S."/>
            <person name="Cros-Aarteil S."/>
            <person name="Calhoun S."/>
            <person name="Haridas S."/>
            <person name="Kuo A."/>
            <person name="Mondo S."/>
            <person name="Pangilinan J."/>
            <person name="Riley R."/>
            <person name="LaButti K."/>
            <person name="Andreopoulos B."/>
            <person name="Lipzen A."/>
            <person name="Chen C."/>
            <person name="Yan M."/>
            <person name="Daum C."/>
            <person name="Ng V."/>
            <person name="Clum A."/>
            <person name="Steindorff A."/>
            <person name="Ohm R.A."/>
            <person name="Martin F."/>
            <person name="Silar P."/>
            <person name="Natvig D.O."/>
            <person name="Lalanne C."/>
            <person name="Gautier V."/>
            <person name="Ament-Velasquez S.L."/>
            <person name="Kruys A."/>
            <person name="Hutchinson M.I."/>
            <person name="Powell A.J."/>
            <person name="Barry K."/>
            <person name="Miller A.N."/>
            <person name="Grigoriev I.V."/>
            <person name="Debuchy R."/>
            <person name="Gladieux P."/>
            <person name="Hiltunen Thoren M."/>
            <person name="Johannesson H."/>
        </authorList>
    </citation>
    <scope>NUCLEOTIDE SEQUENCE</scope>
    <source>
        <strain evidence="3">CBS 118394</strain>
    </source>
</reference>
<reference evidence="3" key="2">
    <citation type="submission" date="2023-06" db="EMBL/GenBank/DDBJ databases">
        <authorList>
            <consortium name="Lawrence Berkeley National Laboratory"/>
            <person name="Haridas S."/>
            <person name="Hensen N."/>
            <person name="Bonometti L."/>
            <person name="Westerberg I."/>
            <person name="Brannstrom I.O."/>
            <person name="Guillou S."/>
            <person name="Cros-Aarteil S."/>
            <person name="Calhoun S."/>
            <person name="Kuo A."/>
            <person name="Mondo S."/>
            <person name="Pangilinan J."/>
            <person name="Riley R."/>
            <person name="Labutti K."/>
            <person name="Andreopoulos B."/>
            <person name="Lipzen A."/>
            <person name="Chen C."/>
            <person name="Yanf M."/>
            <person name="Daum C."/>
            <person name="Ng V."/>
            <person name="Clum A."/>
            <person name="Steindorff A."/>
            <person name="Ohm R."/>
            <person name="Martin F."/>
            <person name="Silar P."/>
            <person name="Natvig D."/>
            <person name="Lalanne C."/>
            <person name="Gautier V."/>
            <person name="Ament-Velasquez S.L."/>
            <person name="Kruys A."/>
            <person name="Hutchinson M.I."/>
            <person name="Powell A.J."/>
            <person name="Barry K."/>
            <person name="Miller A.N."/>
            <person name="Grigoriev I.V."/>
            <person name="Debuchy R."/>
            <person name="Gladieux P."/>
            <person name="Thoren M.H."/>
            <person name="Johannesson H."/>
        </authorList>
    </citation>
    <scope>NUCLEOTIDE SEQUENCE</scope>
    <source>
        <strain evidence="3">CBS 118394</strain>
    </source>
</reference>
<evidence type="ECO:0000313" key="3">
    <source>
        <dbReference type="EMBL" id="KAK3318387.1"/>
    </source>
</evidence>
<accession>A0AAE0I566</accession>
<sequence length="706" mass="78464">MEHADSKPAMATTAMKARTFDRIDSALGQSLGDVETSPEPPASLLLSPASPNAKFQPTIICLPTADAALPPARENGIVIKSMCQTDNHGHSSKCRVVGPHSHGPDSACCLTPFTTQSKVPEDASASAARPAPYPLQLQTRNSISHNVSEQLQEAPRTCWGKCQSPFCPNEAAHSGFCEAHFNLSPRIDSGCCGWNRPHAREFARIRRSSDIIWVHGTRQVDLQRVLGFPPPERTEDDRQFREHLEESSPKHIGDGFNMDSVWGLVETCSRDSSAYAALTKKDILRSEALQEASNEKLKVSLHLQTQISLLTLSLADKFGTEAAARVKKQLLNHLEAAKATVDLELAELDQKLRDTAKQAKQTVQNQLLYDFDPATTIAVATRKKAQADKKAEENEKMKLWWHSATPLTVRKEEAKGSGGCVGPNEASLDRASSPDTPDKSPDMPYKIINHVKVPSWFTVLDAKGTVKVVGEGQRARFEDFMSHLQRLHTDMTAEQNEPVKKPSQKEWHDANNAWPYDHWRRHGGWWTCRSGEDASEAERRCRTCHKRSIPARSSQTRARTRQSAASSGEASQSTASQTKWPATATEDYKNLISVIEKAMNEVLEEDKKALKARMKLRPDSQPKQRNQDQDKTQRANTFIIGPDDPAYSPPREGRFKTVVRQLTAMQLDSGPGRQMTQHTHRVEKDNSNPQCGNGLLCSSSSEPRHH</sequence>
<evidence type="ECO:0000313" key="4">
    <source>
        <dbReference type="Proteomes" id="UP001283341"/>
    </source>
</evidence>
<feature type="compositionally biased region" description="Basic and acidic residues" evidence="2">
    <location>
        <begin position="616"/>
        <end position="633"/>
    </location>
</feature>
<feature type="compositionally biased region" description="Polar residues" evidence="2">
    <location>
        <begin position="687"/>
        <end position="706"/>
    </location>
</feature>
<evidence type="ECO:0000256" key="1">
    <source>
        <dbReference type="SAM" id="Coils"/>
    </source>
</evidence>
<gene>
    <name evidence="3" type="ORF">B0H66DRAFT_236057</name>
</gene>
<feature type="region of interest" description="Disordered" evidence="2">
    <location>
        <begin position="613"/>
        <end position="651"/>
    </location>
</feature>
<feature type="region of interest" description="Disordered" evidence="2">
    <location>
        <begin position="548"/>
        <end position="581"/>
    </location>
</feature>
<organism evidence="3 4">
    <name type="scientific">Apodospora peruviana</name>
    <dbReference type="NCBI Taxonomy" id="516989"/>
    <lineage>
        <taxon>Eukaryota</taxon>
        <taxon>Fungi</taxon>
        <taxon>Dikarya</taxon>
        <taxon>Ascomycota</taxon>
        <taxon>Pezizomycotina</taxon>
        <taxon>Sordariomycetes</taxon>
        <taxon>Sordariomycetidae</taxon>
        <taxon>Sordariales</taxon>
        <taxon>Lasiosphaeriaceae</taxon>
        <taxon>Apodospora</taxon>
    </lineage>
</organism>
<comment type="caution">
    <text evidence="3">The sequence shown here is derived from an EMBL/GenBank/DDBJ whole genome shotgun (WGS) entry which is preliminary data.</text>
</comment>
<dbReference type="EMBL" id="JAUEDM010000004">
    <property type="protein sequence ID" value="KAK3318387.1"/>
    <property type="molecule type" value="Genomic_DNA"/>
</dbReference>
<dbReference type="Proteomes" id="UP001283341">
    <property type="component" value="Unassembled WGS sequence"/>
</dbReference>
<feature type="region of interest" description="Disordered" evidence="2">
    <location>
        <begin position="666"/>
        <end position="706"/>
    </location>
</feature>
<dbReference type="AlphaFoldDB" id="A0AAE0I566"/>
<name>A0AAE0I566_9PEZI</name>
<feature type="compositionally biased region" description="Low complexity" evidence="2">
    <location>
        <begin position="551"/>
        <end position="577"/>
    </location>
</feature>
<feature type="region of interest" description="Disordered" evidence="2">
    <location>
        <begin position="411"/>
        <end position="442"/>
    </location>
</feature>
<feature type="coiled-coil region" evidence="1">
    <location>
        <begin position="331"/>
        <end position="365"/>
    </location>
</feature>
<keyword evidence="4" id="KW-1185">Reference proteome</keyword>
<protein>
    <submittedName>
        <fullName evidence="3">Uncharacterized protein</fullName>
    </submittedName>
</protein>
<evidence type="ECO:0000256" key="2">
    <source>
        <dbReference type="SAM" id="MobiDB-lite"/>
    </source>
</evidence>